<dbReference type="InterPro" id="IPR017441">
    <property type="entry name" value="Protein_kinase_ATP_BS"/>
</dbReference>
<evidence type="ECO:0000256" key="7">
    <source>
        <dbReference type="SAM" id="MobiDB-lite"/>
    </source>
</evidence>
<evidence type="ECO:0000256" key="3">
    <source>
        <dbReference type="ARBA" id="ARBA00022777"/>
    </source>
</evidence>
<dbReference type="PROSITE" id="PS50011">
    <property type="entry name" value="PROTEIN_KINASE_DOM"/>
    <property type="match status" value="1"/>
</dbReference>
<dbReference type="Gene3D" id="1.10.510.10">
    <property type="entry name" value="Transferase(Phosphotransferase) domain 1"/>
    <property type="match status" value="1"/>
</dbReference>
<evidence type="ECO:0000259" key="8">
    <source>
        <dbReference type="PROSITE" id="PS50011"/>
    </source>
</evidence>
<dbReference type="GO" id="GO:0005524">
    <property type="term" value="F:ATP binding"/>
    <property type="evidence" value="ECO:0007669"/>
    <property type="project" value="UniProtKB-UniRule"/>
</dbReference>
<evidence type="ECO:0000313" key="10">
    <source>
        <dbReference type="Proteomes" id="UP000009168"/>
    </source>
</evidence>
<dbReference type="InParanoid" id="Q22U61"/>
<evidence type="ECO:0000256" key="5">
    <source>
        <dbReference type="PROSITE-ProRule" id="PRU10141"/>
    </source>
</evidence>
<dbReference type="Proteomes" id="UP000009168">
    <property type="component" value="Unassembled WGS sequence"/>
</dbReference>
<keyword evidence="10" id="KW-1185">Reference proteome</keyword>
<organism evidence="9 10">
    <name type="scientific">Tetrahymena thermophila (strain SB210)</name>
    <dbReference type="NCBI Taxonomy" id="312017"/>
    <lineage>
        <taxon>Eukaryota</taxon>
        <taxon>Sar</taxon>
        <taxon>Alveolata</taxon>
        <taxon>Ciliophora</taxon>
        <taxon>Intramacronucleata</taxon>
        <taxon>Oligohymenophorea</taxon>
        <taxon>Hymenostomatida</taxon>
        <taxon>Tetrahymenina</taxon>
        <taxon>Tetrahymenidae</taxon>
        <taxon>Tetrahymena</taxon>
    </lineage>
</organism>
<gene>
    <name evidence="9" type="ORF">TTHERM_00263220</name>
</gene>
<keyword evidence="6" id="KW-0723">Serine/threonine-protein kinase</keyword>
<dbReference type="PANTHER" id="PTHR24348">
    <property type="entry name" value="SERINE/THREONINE-PROTEIN KINASE UNC-51-RELATED"/>
    <property type="match status" value="1"/>
</dbReference>
<dbReference type="PROSITE" id="PS00108">
    <property type="entry name" value="PROTEIN_KINASE_ST"/>
    <property type="match status" value="1"/>
</dbReference>
<evidence type="ECO:0000256" key="4">
    <source>
        <dbReference type="ARBA" id="ARBA00022840"/>
    </source>
</evidence>
<accession>Q22U61</accession>
<dbReference type="GO" id="GO:0005829">
    <property type="term" value="C:cytosol"/>
    <property type="evidence" value="ECO:0007669"/>
    <property type="project" value="TreeGrafter"/>
</dbReference>
<comment type="similarity">
    <text evidence="6">Belongs to the protein kinase superfamily.</text>
</comment>
<dbReference type="EMBL" id="GG662830">
    <property type="protein sequence ID" value="EAR88826.4"/>
    <property type="molecule type" value="Genomic_DNA"/>
</dbReference>
<dbReference type="Pfam" id="PF00069">
    <property type="entry name" value="Pkinase"/>
    <property type="match status" value="1"/>
</dbReference>
<evidence type="ECO:0000313" key="9">
    <source>
        <dbReference type="EMBL" id="EAR88826.4"/>
    </source>
</evidence>
<feature type="domain" description="Protein kinase" evidence="8">
    <location>
        <begin position="111"/>
        <end position="374"/>
    </location>
</feature>
<dbReference type="CDD" id="cd00180">
    <property type="entry name" value="PKc"/>
    <property type="match status" value="1"/>
</dbReference>
<dbReference type="InterPro" id="IPR045269">
    <property type="entry name" value="Atg1-like"/>
</dbReference>
<dbReference type="KEGG" id="tet:TTHERM_00263220"/>
<dbReference type="OrthoDB" id="3256376at2759"/>
<protein>
    <submittedName>
        <fullName evidence="9">Protein kinase</fullName>
    </submittedName>
</protein>
<dbReference type="HOGENOM" id="CLU_1063486_0_0_1"/>
<dbReference type="GO" id="GO:0004674">
    <property type="term" value="F:protein serine/threonine kinase activity"/>
    <property type="evidence" value="ECO:0007669"/>
    <property type="project" value="UniProtKB-KW"/>
</dbReference>
<evidence type="ECO:0000256" key="2">
    <source>
        <dbReference type="ARBA" id="ARBA00022741"/>
    </source>
</evidence>
<feature type="region of interest" description="Disordered" evidence="7">
    <location>
        <begin position="13"/>
        <end position="77"/>
    </location>
</feature>
<dbReference type="AlphaFoldDB" id="Q22U61"/>
<dbReference type="SMART" id="SM00220">
    <property type="entry name" value="S_TKc"/>
    <property type="match status" value="1"/>
</dbReference>
<feature type="compositionally biased region" description="Low complexity" evidence="7">
    <location>
        <begin position="14"/>
        <end position="76"/>
    </location>
</feature>
<sequence length="402" mass="46834">MSFNFGKINYFGGSNKNKNGSNNNSQNGYQSNSPQQNQQQNYQQQQPEQNMQNQFSPNNNHQQPIQKPQQQEQVNNTSQPQIPILAQYQQQNLALQQQQPQTIKQFQNFSIILSRLLGKGQYGEVYLCFDNITNHQFACKMIAINNQEDVLKELQVAQEIRGEFICELKYAGASANFLYLISEYCPEGTLKDYFKKEISPSINDIMRIFLQIVKGYRQSIYSKGCIHRDIKLDNILMKDGKPKICDFGFGKFLDDVNAQINQSYKCTPLYGSPQITHVQGVIKYSYKADIYSLGVLLYQMTNKLNNPNLMKNTNDLKKFHESNQKLGIRNTLQFYEFVDPNIKEIIYKMMEYTEEARISIDDLEKRVEQICRYLRNPTQTEFQGFSKFNSQQKIECFSYTKS</sequence>
<dbReference type="GO" id="GO:0010506">
    <property type="term" value="P:regulation of autophagy"/>
    <property type="evidence" value="ECO:0007669"/>
    <property type="project" value="InterPro"/>
</dbReference>
<dbReference type="GO" id="GO:0016020">
    <property type="term" value="C:membrane"/>
    <property type="evidence" value="ECO:0007669"/>
    <property type="project" value="TreeGrafter"/>
</dbReference>
<proteinExistence type="inferred from homology"/>
<dbReference type="eggNOG" id="KOG0595">
    <property type="taxonomic scope" value="Eukaryota"/>
</dbReference>
<dbReference type="InterPro" id="IPR008271">
    <property type="entry name" value="Ser/Thr_kinase_AS"/>
</dbReference>
<keyword evidence="1" id="KW-0808">Transferase</keyword>
<dbReference type="GO" id="GO:0000045">
    <property type="term" value="P:autophagosome assembly"/>
    <property type="evidence" value="ECO:0007669"/>
    <property type="project" value="TreeGrafter"/>
</dbReference>
<dbReference type="PROSITE" id="PS00107">
    <property type="entry name" value="PROTEIN_KINASE_ATP"/>
    <property type="match status" value="1"/>
</dbReference>
<evidence type="ECO:0000256" key="1">
    <source>
        <dbReference type="ARBA" id="ARBA00022679"/>
    </source>
</evidence>
<dbReference type="InterPro" id="IPR011009">
    <property type="entry name" value="Kinase-like_dom_sf"/>
</dbReference>
<feature type="binding site" evidence="5">
    <location>
        <position position="140"/>
    </location>
    <ligand>
        <name>ATP</name>
        <dbReference type="ChEBI" id="CHEBI:30616"/>
    </ligand>
</feature>
<dbReference type="PANTHER" id="PTHR24348:SF22">
    <property type="entry name" value="NON-SPECIFIC SERINE_THREONINE PROTEIN KINASE"/>
    <property type="match status" value="1"/>
</dbReference>
<keyword evidence="4 5" id="KW-0067">ATP-binding</keyword>
<dbReference type="STRING" id="312017.Q22U61"/>
<dbReference type="InterPro" id="IPR000719">
    <property type="entry name" value="Prot_kinase_dom"/>
</dbReference>
<reference evidence="10" key="1">
    <citation type="journal article" date="2006" name="PLoS Biol.">
        <title>Macronuclear genome sequence of the ciliate Tetrahymena thermophila, a model eukaryote.</title>
        <authorList>
            <person name="Eisen J.A."/>
            <person name="Coyne R.S."/>
            <person name="Wu M."/>
            <person name="Wu D."/>
            <person name="Thiagarajan M."/>
            <person name="Wortman J.R."/>
            <person name="Badger J.H."/>
            <person name="Ren Q."/>
            <person name="Amedeo P."/>
            <person name="Jones K.M."/>
            <person name="Tallon L.J."/>
            <person name="Delcher A.L."/>
            <person name="Salzberg S.L."/>
            <person name="Silva J.C."/>
            <person name="Haas B.J."/>
            <person name="Majoros W.H."/>
            <person name="Farzad M."/>
            <person name="Carlton J.M."/>
            <person name="Smith R.K. Jr."/>
            <person name="Garg J."/>
            <person name="Pearlman R.E."/>
            <person name="Karrer K.M."/>
            <person name="Sun L."/>
            <person name="Manning G."/>
            <person name="Elde N.C."/>
            <person name="Turkewitz A.P."/>
            <person name="Asai D.J."/>
            <person name="Wilkes D.E."/>
            <person name="Wang Y."/>
            <person name="Cai H."/>
            <person name="Collins K."/>
            <person name="Stewart B.A."/>
            <person name="Lee S.R."/>
            <person name="Wilamowska K."/>
            <person name="Weinberg Z."/>
            <person name="Ruzzo W.L."/>
            <person name="Wloga D."/>
            <person name="Gaertig J."/>
            <person name="Frankel J."/>
            <person name="Tsao C.-C."/>
            <person name="Gorovsky M.A."/>
            <person name="Keeling P.J."/>
            <person name="Waller R.F."/>
            <person name="Patron N.J."/>
            <person name="Cherry J.M."/>
            <person name="Stover N.A."/>
            <person name="Krieger C.J."/>
            <person name="del Toro C."/>
            <person name="Ryder H.F."/>
            <person name="Williamson S.C."/>
            <person name="Barbeau R.A."/>
            <person name="Hamilton E.P."/>
            <person name="Orias E."/>
        </authorList>
    </citation>
    <scope>NUCLEOTIDE SEQUENCE [LARGE SCALE GENOMIC DNA]</scope>
    <source>
        <strain evidence="10">SB210</strain>
    </source>
</reference>
<dbReference type="GeneID" id="7831977"/>
<dbReference type="SUPFAM" id="SSF56112">
    <property type="entry name" value="Protein kinase-like (PK-like)"/>
    <property type="match status" value="1"/>
</dbReference>
<dbReference type="GO" id="GO:0005776">
    <property type="term" value="C:autophagosome"/>
    <property type="evidence" value="ECO:0007669"/>
    <property type="project" value="TreeGrafter"/>
</dbReference>
<dbReference type="RefSeq" id="XP_001009071.4">
    <property type="nucleotide sequence ID" value="XM_001009071.4"/>
</dbReference>
<dbReference type="GO" id="GO:0000407">
    <property type="term" value="C:phagophore assembly site"/>
    <property type="evidence" value="ECO:0007669"/>
    <property type="project" value="TreeGrafter"/>
</dbReference>
<keyword evidence="3 9" id="KW-0418">Kinase</keyword>
<name>Q22U61_TETTS</name>
<keyword evidence="2 5" id="KW-0547">Nucleotide-binding</keyword>
<evidence type="ECO:0000256" key="6">
    <source>
        <dbReference type="RuleBase" id="RU000304"/>
    </source>
</evidence>